<evidence type="ECO:0000313" key="3">
    <source>
        <dbReference type="Proteomes" id="UP000054549"/>
    </source>
</evidence>
<evidence type="ECO:0000313" key="2">
    <source>
        <dbReference type="EMBL" id="KIL65039.1"/>
    </source>
</evidence>
<protein>
    <submittedName>
        <fullName evidence="2">Uncharacterized protein</fullName>
    </submittedName>
</protein>
<gene>
    <name evidence="2" type="ORF">M378DRAFT_162607</name>
</gene>
<keyword evidence="3" id="KW-1185">Reference proteome</keyword>
<reference evidence="2 3" key="1">
    <citation type="submission" date="2014-04" db="EMBL/GenBank/DDBJ databases">
        <title>Evolutionary Origins and Diversification of the Mycorrhizal Mutualists.</title>
        <authorList>
            <consortium name="DOE Joint Genome Institute"/>
            <consortium name="Mycorrhizal Genomics Consortium"/>
            <person name="Kohler A."/>
            <person name="Kuo A."/>
            <person name="Nagy L.G."/>
            <person name="Floudas D."/>
            <person name="Copeland A."/>
            <person name="Barry K.W."/>
            <person name="Cichocki N."/>
            <person name="Veneault-Fourrey C."/>
            <person name="LaButti K."/>
            <person name="Lindquist E.A."/>
            <person name="Lipzen A."/>
            <person name="Lundell T."/>
            <person name="Morin E."/>
            <person name="Murat C."/>
            <person name="Riley R."/>
            <person name="Ohm R."/>
            <person name="Sun H."/>
            <person name="Tunlid A."/>
            <person name="Henrissat B."/>
            <person name="Grigoriev I.V."/>
            <person name="Hibbett D.S."/>
            <person name="Martin F."/>
        </authorList>
    </citation>
    <scope>NUCLEOTIDE SEQUENCE [LARGE SCALE GENOMIC DNA]</scope>
    <source>
        <strain evidence="2 3">Koide BX008</strain>
    </source>
</reference>
<dbReference type="Proteomes" id="UP000054549">
    <property type="component" value="Unassembled WGS sequence"/>
</dbReference>
<name>A0A0C2TE07_AMAMK</name>
<dbReference type="InParanoid" id="A0A0C2TE07"/>
<organism evidence="2 3">
    <name type="scientific">Amanita muscaria (strain Koide BX008)</name>
    <dbReference type="NCBI Taxonomy" id="946122"/>
    <lineage>
        <taxon>Eukaryota</taxon>
        <taxon>Fungi</taxon>
        <taxon>Dikarya</taxon>
        <taxon>Basidiomycota</taxon>
        <taxon>Agaricomycotina</taxon>
        <taxon>Agaricomycetes</taxon>
        <taxon>Agaricomycetidae</taxon>
        <taxon>Agaricales</taxon>
        <taxon>Pluteineae</taxon>
        <taxon>Amanitaceae</taxon>
        <taxon>Amanita</taxon>
    </lineage>
</organism>
<accession>A0A0C2TE07</accession>
<dbReference type="AlphaFoldDB" id="A0A0C2TE07"/>
<dbReference type="HOGENOM" id="CLU_3105857_0_0_1"/>
<sequence>MSLIRKLDTRLNAVTGVKVTVCLILHYCNHHSPVQQSDMPTSGPKEHDSRG</sequence>
<dbReference type="EMBL" id="KN818245">
    <property type="protein sequence ID" value="KIL65039.1"/>
    <property type="molecule type" value="Genomic_DNA"/>
</dbReference>
<feature type="region of interest" description="Disordered" evidence="1">
    <location>
        <begin position="32"/>
        <end position="51"/>
    </location>
</feature>
<proteinExistence type="predicted"/>
<evidence type="ECO:0000256" key="1">
    <source>
        <dbReference type="SAM" id="MobiDB-lite"/>
    </source>
</evidence>